<gene>
    <name evidence="2" type="ORF">ABEG18_23375</name>
</gene>
<evidence type="ECO:0000313" key="2">
    <source>
        <dbReference type="EMBL" id="XBO38602.1"/>
    </source>
</evidence>
<reference evidence="2" key="1">
    <citation type="submission" date="2024-05" db="EMBL/GenBank/DDBJ databases">
        <authorList>
            <person name="Kim S."/>
            <person name="Heo J."/>
            <person name="Choi H."/>
            <person name="Choi Y."/>
            <person name="Kwon S.-W."/>
            <person name="Kim Y."/>
        </authorList>
    </citation>
    <scope>NUCLEOTIDE SEQUENCE</scope>
    <source>
        <strain evidence="2">KACC 23698</strain>
    </source>
</reference>
<dbReference type="AlphaFoldDB" id="A0AAU7JDX7"/>
<evidence type="ECO:0008006" key="3">
    <source>
        <dbReference type="Google" id="ProtNLM"/>
    </source>
</evidence>
<feature type="region of interest" description="Disordered" evidence="1">
    <location>
        <begin position="117"/>
        <end position="138"/>
    </location>
</feature>
<dbReference type="RefSeq" id="WP_406855442.1">
    <property type="nucleotide sequence ID" value="NZ_CP157484.1"/>
</dbReference>
<dbReference type="EMBL" id="CP157484">
    <property type="protein sequence ID" value="XBO38602.1"/>
    <property type="molecule type" value="Genomic_DNA"/>
</dbReference>
<organism evidence="2">
    <name type="scientific">Alsobacter sp. KACC 23698</name>
    <dbReference type="NCBI Taxonomy" id="3149229"/>
    <lineage>
        <taxon>Bacteria</taxon>
        <taxon>Pseudomonadati</taxon>
        <taxon>Pseudomonadota</taxon>
        <taxon>Alphaproteobacteria</taxon>
        <taxon>Hyphomicrobiales</taxon>
        <taxon>Alsobacteraceae</taxon>
        <taxon>Alsobacter</taxon>
    </lineage>
</organism>
<evidence type="ECO:0000256" key="1">
    <source>
        <dbReference type="SAM" id="MobiDB-lite"/>
    </source>
</evidence>
<name>A0AAU7JDX7_9HYPH</name>
<sequence length="138" mass="14157">MRLKAEIIAILLAFVMALAPFAMPRAMAHEGHRSAPAAIAVEGHEAKAGHAHAHQIGRALAGRGAACDAVLTACGEAHGDRHDGAQGCCGMGLCHAFQVSPVLSLASPSASSTVRLLPRDEQVEASARGGLDRPPRTA</sequence>
<protein>
    <recommendedName>
        <fullName evidence="3">CopL family metal-binding regulatory protein</fullName>
    </recommendedName>
</protein>
<accession>A0AAU7JDX7</accession>
<proteinExistence type="predicted"/>